<feature type="non-terminal residue" evidence="2">
    <location>
        <position position="1"/>
    </location>
</feature>
<feature type="compositionally biased region" description="Basic residues" evidence="1">
    <location>
        <begin position="322"/>
        <end position="334"/>
    </location>
</feature>
<sequence length="334" mass="37622">TRNALRELEERNTKVSRDSARTRNIRRRTRRRTSVQEASRLQRVDRFVDRCSPACLKRIKRFARHGGLDLRDIRGYRTPAEAQDGMSSSQSSLGRRKRGSQSPKKRGSQSPSKSNATPNTTSTRSTGPYDRTFQQHLIDHNILPLRYEYPDGRLPPEPDNMDEIHRALAQPRASLSPSKFTNDDFRKFERADAQSFKERQVMTKVIPMFEGNGPDRSLSVASRQACYDGALGARGIHSLQSYGQLQPQYDNKAYTFASIYHGGTFKMFTSHPIPPSAPGEQPAGDTIVTSQETVLNPSSNAPPSLCESDTSEDELSRDFRPPAKRTSRSPLKKP</sequence>
<comment type="caution">
    <text evidence="2">The sequence shown here is derived from an EMBL/GenBank/DDBJ whole genome shotgun (WGS) entry which is preliminary data.</text>
</comment>
<feature type="region of interest" description="Disordered" evidence="1">
    <location>
        <begin position="271"/>
        <end position="334"/>
    </location>
</feature>
<protein>
    <submittedName>
        <fullName evidence="2">Uncharacterized protein</fullName>
    </submittedName>
</protein>
<keyword evidence="3" id="KW-1185">Reference proteome</keyword>
<feature type="compositionally biased region" description="Polar residues" evidence="1">
    <location>
        <begin position="108"/>
        <end position="126"/>
    </location>
</feature>
<feature type="region of interest" description="Disordered" evidence="1">
    <location>
        <begin position="1"/>
        <end position="38"/>
    </location>
</feature>
<feature type="region of interest" description="Disordered" evidence="1">
    <location>
        <begin position="79"/>
        <end position="129"/>
    </location>
</feature>
<feature type="compositionally biased region" description="Polar residues" evidence="1">
    <location>
        <begin position="287"/>
        <end position="302"/>
    </location>
</feature>
<evidence type="ECO:0000256" key="1">
    <source>
        <dbReference type="SAM" id="MobiDB-lite"/>
    </source>
</evidence>
<dbReference type="Proteomes" id="UP000036947">
    <property type="component" value="Unassembled WGS sequence"/>
</dbReference>
<dbReference type="AlphaFoldDB" id="A0A0L0MZ27"/>
<organism evidence="2 3">
    <name type="scientific">Tolypocladium ophioglossoides (strain CBS 100239)</name>
    <name type="common">Snaketongue truffleclub</name>
    <name type="synonym">Elaphocordyceps ophioglossoides</name>
    <dbReference type="NCBI Taxonomy" id="1163406"/>
    <lineage>
        <taxon>Eukaryota</taxon>
        <taxon>Fungi</taxon>
        <taxon>Dikarya</taxon>
        <taxon>Ascomycota</taxon>
        <taxon>Pezizomycotina</taxon>
        <taxon>Sordariomycetes</taxon>
        <taxon>Hypocreomycetidae</taxon>
        <taxon>Hypocreales</taxon>
        <taxon>Ophiocordycipitaceae</taxon>
        <taxon>Tolypocladium</taxon>
    </lineage>
</organism>
<feature type="compositionally biased region" description="Basic residues" evidence="1">
    <location>
        <begin position="94"/>
        <end position="107"/>
    </location>
</feature>
<dbReference type="OrthoDB" id="5336565at2759"/>
<accession>A0A0L0MZ27</accession>
<evidence type="ECO:0000313" key="2">
    <source>
        <dbReference type="EMBL" id="KND87039.1"/>
    </source>
</evidence>
<name>A0A0L0MZ27_TOLOC</name>
<dbReference type="STRING" id="1163406.A0A0L0MZ27"/>
<proteinExistence type="predicted"/>
<evidence type="ECO:0000313" key="3">
    <source>
        <dbReference type="Proteomes" id="UP000036947"/>
    </source>
</evidence>
<feature type="compositionally biased region" description="Basic residues" evidence="1">
    <location>
        <begin position="23"/>
        <end position="33"/>
    </location>
</feature>
<dbReference type="EMBL" id="LFRF01000043">
    <property type="protein sequence ID" value="KND87039.1"/>
    <property type="molecule type" value="Genomic_DNA"/>
</dbReference>
<gene>
    <name evidence="2" type="ORF">TOPH_08337</name>
</gene>
<feature type="compositionally biased region" description="Basic and acidic residues" evidence="1">
    <location>
        <begin position="1"/>
        <end position="21"/>
    </location>
</feature>
<reference evidence="2 3" key="1">
    <citation type="journal article" date="2015" name="BMC Genomics">
        <title>The genome of the truffle-parasite Tolypocladium ophioglossoides and the evolution of antifungal peptaibiotics.</title>
        <authorList>
            <person name="Quandt C.A."/>
            <person name="Bushley K.E."/>
            <person name="Spatafora J.W."/>
        </authorList>
    </citation>
    <scope>NUCLEOTIDE SEQUENCE [LARGE SCALE GENOMIC DNA]</scope>
    <source>
        <strain evidence="2 3">CBS 100239</strain>
    </source>
</reference>